<dbReference type="InterPro" id="IPR000313">
    <property type="entry name" value="PWWP_dom"/>
</dbReference>
<dbReference type="Proteomes" id="UP001229421">
    <property type="component" value="Unassembled WGS sequence"/>
</dbReference>
<feature type="compositionally biased region" description="Basic and acidic residues" evidence="1">
    <location>
        <begin position="906"/>
        <end position="926"/>
    </location>
</feature>
<dbReference type="Gene3D" id="2.30.30.140">
    <property type="match status" value="1"/>
</dbReference>
<dbReference type="PANTHER" id="PTHR42851">
    <property type="entry name" value="ALDOLASE-RELATED"/>
    <property type="match status" value="1"/>
</dbReference>
<evidence type="ECO:0000259" key="2">
    <source>
        <dbReference type="PROSITE" id="PS50812"/>
    </source>
</evidence>
<dbReference type="PANTHER" id="PTHR42851:SF19">
    <property type="entry name" value="PWWP DOMAIN-CONTAINING PROTEIN 2-RELATED"/>
    <property type="match status" value="1"/>
</dbReference>
<dbReference type="SUPFAM" id="SSF63748">
    <property type="entry name" value="Tudor/PWWP/MBT"/>
    <property type="match status" value="1"/>
</dbReference>
<feature type="compositionally biased region" description="Polar residues" evidence="1">
    <location>
        <begin position="747"/>
        <end position="758"/>
    </location>
</feature>
<feature type="compositionally biased region" description="Polar residues" evidence="1">
    <location>
        <begin position="816"/>
        <end position="826"/>
    </location>
</feature>
<dbReference type="Pfam" id="PF00855">
    <property type="entry name" value="PWWP"/>
    <property type="match status" value="1"/>
</dbReference>
<protein>
    <recommendedName>
        <fullName evidence="2">PWWP domain-containing protein</fullName>
    </recommendedName>
</protein>
<dbReference type="SMART" id="SM00293">
    <property type="entry name" value="PWWP"/>
    <property type="match status" value="1"/>
</dbReference>
<dbReference type="EMBL" id="JAUHHV010000003">
    <property type="protein sequence ID" value="KAK1429368.1"/>
    <property type="molecule type" value="Genomic_DNA"/>
</dbReference>
<comment type="caution">
    <text evidence="3">The sequence shown here is derived from an EMBL/GenBank/DDBJ whole genome shotgun (WGS) entry which is preliminary data.</text>
</comment>
<organism evidence="3 4">
    <name type="scientific">Tagetes erecta</name>
    <name type="common">African marigold</name>
    <dbReference type="NCBI Taxonomy" id="13708"/>
    <lineage>
        <taxon>Eukaryota</taxon>
        <taxon>Viridiplantae</taxon>
        <taxon>Streptophyta</taxon>
        <taxon>Embryophyta</taxon>
        <taxon>Tracheophyta</taxon>
        <taxon>Spermatophyta</taxon>
        <taxon>Magnoliopsida</taxon>
        <taxon>eudicotyledons</taxon>
        <taxon>Gunneridae</taxon>
        <taxon>Pentapetalae</taxon>
        <taxon>asterids</taxon>
        <taxon>campanulids</taxon>
        <taxon>Asterales</taxon>
        <taxon>Asteraceae</taxon>
        <taxon>Asteroideae</taxon>
        <taxon>Heliantheae alliance</taxon>
        <taxon>Tageteae</taxon>
        <taxon>Tagetes</taxon>
    </lineage>
</organism>
<feature type="compositionally biased region" description="Basic and acidic residues" evidence="1">
    <location>
        <begin position="626"/>
        <end position="637"/>
    </location>
</feature>
<evidence type="ECO:0000313" key="4">
    <source>
        <dbReference type="Proteomes" id="UP001229421"/>
    </source>
</evidence>
<keyword evidence="4" id="KW-1185">Reference proteome</keyword>
<feature type="compositionally biased region" description="Polar residues" evidence="1">
    <location>
        <begin position="885"/>
        <end position="895"/>
    </location>
</feature>
<evidence type="ECO:0000256" key="1">
    <source>
        <dbReference type="SAM" id="MobiDB-lite"/>
    </source>
</evidence>
<reference evidence="3" key="1">
    <citation type="journal article" date="2023" name="bioRxiv">
        <title>Improved chromosome-level genome assembly for marigold (Tagetes erecta).</title>
        <authorList>
            <person name="Jiang F."/>
            <person name="Yuan L."/>
            <person name="Wang S."/>
            <person name="Wang H."/>
            <person name="Xu D."/>
            <person name="Wang A."/>
            <person name="Fan W."/>
        </authorList>
    </citation>
    <scope>NUCLEOTIDE SEQUENCE</scope>
    <source>
        <strain evidence="3">WSJ</strain>
        <tissue evidence="3">Leaf</tissue>
    </source>
</reference>
<dbReference type="AlphaFoldDB" id="A0AAD8KXJ9"/>
<dbReference type="PROSITE" id="PS50812">
    <property type="entry name" value="PWWP"/>
    <property type="match status" value="1"/>
</dbReference>
<proteinExistence type="predicted"/>
<accession>A0AAD8KXJ9</accession>
<evidence type="ECO:0000313" key="3">
    <source>
        <dbReference type="EMBL" id="KAK1429368.1"/>
    </source>
</evidence>
<feature type="compositionally biased region" description="Basic and acidic residues" evidence="1">
    <location>
        <begin position="763"/>
        <end position="780"/>
    </location>
</feature>
<name>A0AAD8KXJ9_TARER</name>
<feature type="region of interest" description="Disordered" evidence="1">
    <location>
        <begin position="562"/>
        <end position="946"/>
    </location>
</feature>
<dbReference type="CDD" id="cd05162">
    <property type="entry name" value="PWWP"/>
    <property type="match status" value="1"/>
</dbReference>
<feature type="compositionally biased region" description="Basic and acidic residues" evidence="1">
    <location>
        <begin position="589"/>
        <end position="607"/>
    </location>
</feature>
<feature type="compositionally biased region" description="Basic and acidic residues" evidence="1">
    <location>
        <begin position="562"/>
        <end position="578"/>
    </location>
</feature>
<dbReference type="InterPro" id="IPR053063">
    <property type="entry name" value="PWWP_domain_containing_PDP"/>
</dbReference>
<sequence length="946" mass="102368">MSTNVAAIESTSDAVASSEPFSNNDIAVSSDVMDVVETTSLDTKTETLTTEPCCGDVVVQHVVGDARVSGAEIEVVMDKGEKNLDESTKSSSDAVVSSAASYGVKIGDIVAQDSIDDARVSRDGTGVVIENNEVVKDLVGDARVYGDEIGTVLSADAVASSAPLEIGADSLESKSDHDGEGDSRVSTDGKVIEIENSERVHDLVGDATVSGDKHLDVLSSDAVISSALPEIGADLLESKPEMLIVETSDHDGGGDTVAQDSIDDNELVLDKPVSDDAASSIPLNNRDIDVVNEIKTGTDSLGSETENVTMKTSADQNVGGDIAARGSNDDPRVSGDEKEIAMENIEKATDDNEDDNYEEKEGEYKVTDLVWAKVKNYPWWPGQIFDPSSASDKAKKHSNKKGSLVGYFGDQTFAWNKPSKIKPFRKHFHKLEKQSNSKPFFHAVNCALDEVSRRVDFGLACSCISKEVRDKIRSQAFVNSGIREEASKIDGSDRFSTVSTFKPVKVVQSLQELAREHFDGFNRLEVLSMRTQLLAFFRWKGYYQFQAQNMLDGQDNKLEDESELPLKKENKVVEDEKPAAAGKKVSSKMKPDVSDSDDSVPHTKERSLTNLTPKGNSSVKGSKKNISKEATPDDNVFKEGNGNDKPASVGKQVSSKRRKADVNSDSDDSAPRKKERSLTNMTPKGNLSGKRIKKTISEEATTDNSVFEEGNGNEKPASVTKKVSSKKRKPVDSDTDDSAPRKKEKSSTNVTSKGNSSVKRSKKDNSEKATPDDNVKEGSGNEKTASAGKKVSSKKRKPDVYDSDDSVPPKKEKSLVNMSPKGNSSVKRIKKGISKETTPDDIVSKEEKGNKKPASVGKKDTSKKRKPDICDSDDSVPHKKEKSLANMSPKGNSSVKRSKKGISKKAVVEDNVSKKENGNGTEDKKSSIASPKKLNQTMTRIRNLDG</sequence>
<gene>
    <name evidence="3" type="ORF">QVD17_11576</name>
</gene>
<feature type="domain" description="PWWP" evidence="2">
    <location>
        <begin position="366"/>
        <end position="427"/>
    </location>
</feature>
<feature type="compositionally biased region" description="Polar residues" evidence="1">
    <location>
        <begin position="927"/>
        <end position="940"/>
    </location>
</feature>
<feature type="compositionally biased region" description="Basic and acidic residues" evidence="1">
    <location>
        <begin position="833"/>
        <end position="850"/>
    </location>
</feature>